<name>X1EPQ3_9ZZZZ</name>
<dbReference type="EMBL" id="BARU01011898">
    <property type="protein sequence ID" value="GAH34537.1"/>
    <property type="molecule type" value="Genomic_DNA"/>
</dbReference>
<evidence type="ECO:0008006" key="2">
    <source>
        <dbReference type="Google" id="ProtNLM"/>
    </source>
</evidence>
<evidence type="ECO:0000313" key="1">
    <source>
        <dbReference type="EMBL" id="GAH34537.1"/>
    </source>
</evidence>
<sequence length="163" mass="18337">MLDLDTELREDGEYSVIVTLDKQNYEYRIAIISLTIMERVIDIKWPAIFVNSKTEIDSGATLQFTISLSDPNNNSAAIIGANAYLTLGDNNYIFTDNGDGSYIVNIPTISQPFFMPETFTATLTIEKQYFETETASITIVVKMPEIFPGFPMFYFLMILGAII</sequence>
<protein>
    <recommendedName>
        <fullName evidence="2">Cadherin domain-containing protein</fullName>
    </recommendedName>
</protein>
<gene>
    <name evidence="1" type="ORF">S03H2_22176</name>
</gene>
<comment type="caution">
    <text evidence="1">The sequence shown here is derived from an EMBL/GenBank/DDBJ whole genome shotgun (WGS) entry which is preliminary data.</text>
</comment>
<dbReference type="Gene3D" id="2.60.40.10">
    <property type="entry name" value="Immunoglobulins"/>
    <property type="match status" value="1"/>
</dbReference>
<dbReference type="InterPro" id="IPR013783">
    <property type="entry name" value="Ig-like_fold"/>
</dbReference>
<feature type="non-terminal residue" evidence="1">
    <location>
        <position position="163"/>
    </location>
</feature>
<accession>X1EPQ3</accession>
<reference evidence="1" key="1">
    <citation type="journal article" date="2014" name="Front. Microbiol.">
        <title>High frequency of phylogenetically diverse reductive dehalogenase-homologous genes in deep subseafloor sedimentary metagenomes.</title>
        <authorList>
            <person name="Kawai M."/>
            <person name="Futagami T."/>
            <person name="Toyoda A."/>
            <person name="Takaki Y."/>
            <person name="Nishi S."/>
            <person name="Hori S."/>
            <person name="Arai W."/>
            <person name="Tsubouchi T."/>
            <person name="Morono Y."/>
            <person name="Uchiyama I."/>
            <person name="Ito T."/>
            <person name="Fujiyama A."/>
            <person name="Inagaki F."/>
            <person name="Takami H."/>
        </authorList>
    </citation>
    <scope>NUCLEOTIDE SEQUENCE</scope>
    <source>
        <strain evidence="1">Expedition CK06-06</strain>
    </source>
</reference>
<organism evidence="1">
    <name type="scientific">marine sediment metagenome</name>
    <dbReference type="NCBI Taxonomy" id="412755"/>
    <lineage>
        <taxon>unclassified sequences</taxon>
        <taxon>metagenomes</taxon>
        <taxon>ecological metagenomes</taxon>
    </lineage>
</organism>
<proteinExistence type="predicted"/>
<dbReference type="AlphaFoldDB" id="X1EPQ3"/>